<dbReference type="GO" id="GO:0004622">
    <property type="term" value="F:phosphatidylcholine lysophospholipase activity"/>
    <property type="evidence" value="ECO:0007669"/>
    <property type="project" value="TreeGrafter"/>
</dbReference>
<dbReference type="Pfam" id="PF13472">
    <property type="entry name" value="Lipase_GDSL_2"/>
    <property type="match status" value="1"/>
</dbReference>
<dbReference type="AlphaFoldDB" id="A0A2K2HBB4"/>
<dbReference type="PANTHER" id="PTHR30383:SF5">
    <property type="entry name" value="SGNH HYDROLASE-TYPE ESTERASE DOMAIN-CONTAINING PROTEIN"/>
    <property type="match status" value="1"/>
</dbReference>
<dbReference type="InterPro" id="IPR051532">
    <property type="entry name" value="Ester_Hydrolysis_Enzymes"/>
</dbReference>
<dbReference type="Proteomes" id="UP000236340">
    <property type="component" value="Unassembled WGS sequence"/>
</dbReference>
<organism evidence="2 3">
    <name type="scientific">Geothermobacter hydrogeniphilus</name>
    <dbReference type="NCBI Taxonomy" id="1969733"/>
    <lineage>
        <taxon>Bacteria</taxon>
        <taxon>Pseudomonadati</taxon>
        <taxon>Thermodesulfobacteriota</taxon>
        <taxon>Desulfuromonadia</taxon>
        <taxon>Desulfuromonadales</taxon>
        <taxon>Geothermobacteraceae</taxon>
        <taxon>Geothermobacter</taxon>
    </lineage>
</organism>
<dbReference type="Gene3D" id="3.40.50.1110">
    <property type="entry name" value="SGNH hydrolase"/>
    <property type="match status" value="1"/>
</dbReference>
<reference evidence="2 3" key="1">
    <citation type="journal article" date="2018" name="Genome Announc.">
        <title>Genome Sequence of Geothermobacter sp. HR-1 Iron Reducer from the Loihi Seamount.</title>
        <authorList>
            <person name="Smith H."/>
            <person name="Abuyen K."/>
            <person name="Tremblay J."/>
            <person name="Savalia P."/>
            <person name="Perez-Rodriguez I."/>
            <person name="Emerson D."/>
            <person name="Tully B."/>
            <person name="Amend J."/>
        </authorList>
    </citation>
    <scope>NUCLEOTIDE SEQUENCE [LARGE SCALE GENOMIC DNA]</scope>
    <source>
        <strain evidence="2 3">HR-1</strain>
    </source>
</reference>
<dbReference type="SUPFAM" id="SSF52266">
    <property type="entry name" value="SGNH hydrolase"/>
    <property type="match status" value="1"/>
</dbReference>
<dbReference type="EMBL" id="PPFX01000011">
    <property type="protein sequence ID" value="PNU20529.1"/>
    <property type="molecule type" value="Genomic_DNA"/>
</dbReference>
<protein>
    <recommendedName>
        <fullName evidence="1">SGNH hydrolase-type esterase domain-containing protein</fullName>
    </recommendedName>
</protein>
<sequence length="366" mass="41913">MYPPSCGMRRSRRKRIAVMSVDRQPLRVIIPAILFGILVFWGAGEVGIRLLTIWRPQYDVEMWKYAERVKVVSNHPGMRFEHRPGVCEILMGVEVCTNSDGLRDREHSFEPDSAHLRIAILGDSITFGWGVPQRDAYPALLEKTLAGVKPGLQIETLNFGVGNYNSVDELAMLKNHALNYRPDMVLVGIFLNDAEPSRALEFHPLLKQSAFAVWLWGRLDALQRRLGFRKDFDHYYEDLFQADSSGFKEMQSALREMVSLCRRRGIPIVFVMLPELHDLARDEFADIRLRLRRLIDAAGVEFIDLRPALPQSGGREFWVSAEDSHPNILAHRLYADELARRLPETLSWQEAVTSMEQRRGSGSNEK</sequence>
<dbReference type="InterPro" id="IPR036514">
    <property type="entry name" value="SGNH_hydro_sf"/>
</dbReference>
<comment type="caution">
    <text evidence="2">The sequence shown here is derived from an EMBL/GenBank/DDBJ whole genome shotgun (WGS) entry which is preliminary data.</text>
</comment>
<dbReference type="PANTHER" id="PTHR30383">
    <property type="entry name" value="THIOESTERASE 1/PROTEASE 1/LYSOPHOSPHOLIPASE L1"/>
    <property type="match status" value="1"/>
</dbReference>
<feature type="domain" description="SGNH hydrolase-type esterase" evidence="1">
    <location>
        <begin position="120"/>
        <end position="333"/>
    </location>
</feature>
<accession>A0A2K2HBB4</accession>
<dbReference type="CDD" id="cd00229">
    <property type="entry name" value="SGNH_hydrolase"/>
    <property type="match status" value="1"/>
</dbReference>
<evidence type="ECO:0000259" key="1">
    <source>
        <dbReference type="Pfam" id="PF13472"/>
    </source>
</evidence>
<evidence type="ECO:0000313" key="2">
    <source>
        <dbReference type="EMBL" id="PNU20529.1"/>
    </source>
</evidence>
<evidence type="ECO:0000313" key="3">
    <source>
        <dbReference type="Proteomes" id="UP000236340"/>
    </source>
</evidence>
<gene>
    <name evidence="2" type="ORF">C2E25_06540</name>
</gene>
<name>A0A2K2HBB4_9BACT</name>
<proteinExistence type="predicted"/>
<dbReference type="InterPro" id="IPR013830">
    <property type="entry name" value="SGNH_hydro"/>
</dbReference>